<comment type="function">
    <text evidence="12">Mediates response to the active Hedgehog (Hh) protein signal in embryos, functioning upstream or at the level of patched (ptc).</text>
</comment>
<dbReference type="CDD" id="cd00063">
    <property type="entry name" value="FN3"/>
    <property type="match status" value="2"/>
</dbReference>
<dbReference type="InterPro" id="IPR013783">
    <property type="entry name" value="Ig-like_fold"/>
</dbReference>
<feature type="domain" description="Fibronectin type-III" evidence="19">
    <location>
        <begin position="579"/>
        <end position="672"/>
    </location>
</feature>
<evidence type="ECO:0000259" key="18">
    <source>
        <dbReference type="PROSITE" id="PS50835"/>
    </source>
</evidence>
<dbReference type="FunFam" id="2.60.40.10:FF:000032">
    <property type="entry name" value="palladin isoform X1"/>
    <property type="match status" value="1"/>
</dbReference>
<evidence type="ECO:0000256" key="8">
    <source>
        <dbReference type="ARBA" id="ARBA00023136"/>
    </source>
</evidence>
<comment type="similarity">
    <text evidence="13">Belongs to the immunoglobulin superfamily. IHOG family.</text>
</comment>
<evidence type="ECO:0000256" key="12">
    <source>
        <dbReference type="ARBA" id="ARBA00037573"/>
    </source>
</evidence>
<evidence type="ECO:0000259" key="19">
    <source>
        <dbReference type="PROSITE" id="PS50853"/>
    </source>
</evidence>
<dbReference type="PANTHER" id="PTHR44170:SF33">
    <property type="entry name" value="BROTHER OF IHOG, ISOFORM G-RELATED"/>
    <property type="match status" value="1"/>
</dbReference>
<dbReference type="Pfam" id="PF00041">
    <property type="entry name" value="fn3"/>
    <property type="match status" value="2"/>
</dbReference>
<feature type="domain" description="Ig-like" evidence="18">
    <location>
        <begin position="244"/>
        <end position="327"/>
    </location>
</feature>
<dbReference type="InterPro" id="IPR003598">
    <property type="entry name" value="Ig_sub2"/>
</dbReference>
<dbReference type="PROSITE" id="PS50835">
    <property type="entry name" value="IG_LIKE"/>
    <property type="match status" value="3"/>
</dbReference>
<dbReference type="InterPro" id="IPR007110">
    <property type="entry name" value="Ig-like_dom"/>
</dbReference>
<feature type="compositionally biased region" description="Polar residues" evidence="16">
    <location>
        <begin position="811"/>
        <end position="823"/>
    </location>
</feature>
<dbReference type="SMART" id="SM00409">
    <property type="entry name" value="IG"/>
    <property type="match status" value="4"/>
</dbReference>
<dbReference type="Gene3D" id="2.60.40.10">
    <property type="entry name" value="Immunoglobulins"/>
    <property type="match status" value="6"/>
</dbReference>
<dbReference type="Pfam" id="PF13895">
    <property type="entry name" value="Ig_2"/>
    <property type="match status" value="1"/>
</dbReference>
<evidence type="ECO:0000256" key="13">
    <source>
        <dbReference type="ARBA" id="ARBA00038144"/>
    </source>
</evidence>
<accession>A0A195BCB5</accession>
<evidence type="ECO:0000256" key="6">
    <source>
        <dbReference type="ARBA" id="ARBA00022974"/>
    </source>
</evidence>
<evidence type="ECO:0000256" key="2">
    <source>
        <dbReference type="ARBA" id="ARBA00022674"/>
    </source>
</evidence>
<evidence type="ECO:0000256" key="17">
    <source>
        <dbReference type="SAM" id="Phobius"/>
    </source>
</evidence>
<dbReference type="SMART" id="SM00408">
    <property type="entry name" value="IGc2"/>
    <property type="match status" value="3"/>
</dbReference>
<dbReference type="GO" id="GO:0007411">
    <property type="term" value="P:axon guidance"/>
    <property type="evidence" value="ECO:0007669"/>
    <property type="project" value="TreeGrafter"/>
</dbReference>
<keyword evidence="6" id="KW-0654">Proteoglycan</keyword>
<dbReference type="Pfam" id="PF13927">
    <property type="entry name" value="Ig_3"/>
    <property type="match status" value="2"/>
</dbReference>
<evidence type="ECO:0000256" key="10">
    <source>
        <dbReference type="ARBA" id="ARBA00023180"/>
    </source>
</evidence>
<feature type="compositionally biased region" description="Polar residues" evidence="16">
    <location>
        <begin position="776"/>
        <end position="789"/>
    </location>
</feature>
<dbReference type="EMBL" id="KQ976528">
    <property type="protein sequence ID" value="KYM81862.1"/>
    <property type="molecule type" value="Genomic_DNA"/>
</dbReference>
<feature type="domain" description="Ig-like" evidence="18">
    <location>
        <begin position="137"/>
        <end position="226"/>
    </location>
</feature>
<keyword evidence="10" id="KW-0325">Glycoprotein</keyword>
<dbReference type="SMART" id="SM00060">
    <property type="entry name" value="FN3"/>
    <property type="match status" value="2"/>
</dbReference>
<dbReference type="InterPro" id="IPR003961">
    <property type="entry name" value="FN3_dom"/>
</dbReference>
<sequence>MPVNVMALSSFVLAECVKMTSISYLCVIVILLYSPIAYTCENDKIPEMNMSFTRHPQPLAVPLYDDVNFECSLNIPAERFAWHHRPLGSNKWTLSSDTYSNTGGKTSRLIVSFDNVSKAGDYRCIAFFGSSGLVSDPARLTLATIQEFSDKNDIYIEVMQGNTVPITCPVPYSEPEAIVQFYKNDMLIKDANLVNGKTMVIKDVRLADSGSYYCSVNNYITTVTLTSNHKTILTVHANLTFQPPYLTKLPQTEYIITRGKNVTLECFGAGYPVPHVTWSRLGGSLPSKSVKSSFGLTLVHVQPSDRGEYDCVWSHDVRQIKSAIILRVVEPPRVTKQPSACKFHEGGKLQLSCNVTGEPQPTVEWLINGESLMPSKTQEMTASTLLISEVEKKHAGIVQCVASNDYGSHSGYNLLQVQPKEHIVGGKAESKPNYGTVSRHKHTRGGGRRNKNKEAKKKGDGAEIELNPPDVPIITRLSDISVMVRWTVPKNTGLPIQFFKVQYREIGSKISGKQTKWMTANSEIPNHVRSFEVTDLQTEHTYRFRIAAVYSNNDNKLSKNSVRFHLHRDTGIESTKMPIPLLTRIEALGPHEMLLLWQNPNRSAKIDGFYIYHRASTSAGEYLKTTVEGKDASNMTISHLLPDTPYEFKIQSFSVNAASEFSQILRHKTEKLVVEHPVQQVVAENKLRPSENNKNVSIHAIIGGVFGASVILVALAFAARFLYKRAKYKQSQESQSEGKPITNGRVMNGGVTDSKINITSNPLAGLDTSEDIMQPKSGQQSSMEMTSFLNGQNNNGSNNGHNNGDAAGSDVNVTSHSEPSSLRQGPLPIEQRL</sequence>
<dbReference type="GO" id="GO:0030424">
    <property type="term" value="C:axon"/>
    <property type="evidence" value="ECO:0007669"/>
    <property type="project" value="TreeGrafter"/>
</dbReference>
<proteinExistence type="inferred from homology"/>
<dbReference type="InterPro" id="IPR003599">
    <property type="entry name" value="Ig_sub"/>
</dbReference>
<dbReference type="AlphaFoldDB" id="A0A195BCB5"/>
<dbReference type="GO" id="GO:0098609">
    <property type="term" value="P:cell-cell adhesion"/>
    <property type="evidence" value="ECO:0007669"/>
    <property type="project" value="TreeGrafter"/>
</dbReference>
<keyword evidence="7 17" id="KW-1133">Transmembrane helix</keyword>
<evidence type="ECO:0000313" key="20">
    <source>
        <dbReference type="EMBL" id="KYM81862.1"/>
    </source>
</evidence>
<feature type="transmembrane region" description="Helical" evidence="17">
    <location>
        <begin position="698"/>
        <end position="723"/>
    </location>
</feature>
<dbReference type="SUPFAM" id="SSF48726">
    <property type="entry name" value="Immunoglobulin"/>
    <property type="match status" value="4"/>
</dbReference>
<gene>
    <name evidence="20" type="ORF">ALC53_07654</name>
</gene>
<feature type="region of interest" description="Disordered" evidence="16">
    <location>
        <begin position="426"/>
        <end position="464"/>
    </location>
</feature>
<protein>
    <recommendedName>
        <fullName evidence="15">Interference hedgehog</fullName>
    </recommendedName>
</protein>
<dbReference type="SUPFAM" id="SSF49265">
    <property type="entry name" value="Fibronectin type III"/>
    <property type="match status" value="1"/>
</dbReference>
<feature type="region of interest" description="Disordered" evidence="16">
    <location>
        <begin position="728"/>
        <end position="833"/>
    </location>
</feature>
<evidence type="ECO:0000256" key="5">
    <source>
        <dbReference type="ARBA" id="ARBA00022737"/>
    </source>
</evidence>
<comment type="subcellular location">
    <subcellularLocation>
        <location evidence="1">Membrane</location>
        <topology evidence="1">Single-pass type I membrane protein</topology>
    </subcellularLocation>
</comment>
<evidence type="ECO:0000256" key="3">
    <source>
        <dbReference type="ARBA" id="ARBA00022692"/>
    </source>
</evidence>
<evidence type="ECO:0000256" key="15">
    <source>
        <dbReference type="ARBA" id="ARBA00041099"/>
    </source>
</evidence>
<evidence type="ECO:0000256" key="4">
    <source>
        <dbReference type="ARBA" id="ARBA00022729"/>
    </source>
</evidence>
<keyword evidence="8 17" id="KW-0472">Membrane</keyword>
<keyword evidence="21" id="KW-1185">Reference proteome</keyword>
<dbReference type="InterPro" id="IPR036179">
    <property type="entry name" value="Ig-like_dom_sf"/>
</dbReference>
<evidence type="ECO:0000256" key="14">
    <source>
        <dbReference type="ARBA" id="ARBA00038530"/>
    </source>
</evidence>
<feature type="domain" description="Ig-like" evidence="18">
    <location>
        <begin position="332"/>
        <end position="418"/>
    </location>
</feature>
<keyword evidence="3 17" id="KW-0812">Transmembrane</keyword>
<dbReference type="Proteomes" id="UP000078540">
    <property type="component" value="Unassembled WGS sequence"/>
</dbReference>
<evidence type="ECO:0000256" key="16">
    <source>
        <dbReference type="SAM" id="MobiDB-lite"/>
    </source>
</evidence>
<name>A0A195BCB5_9HYME</name>
<reference evidence="20 21" key="1">
    <citation type="submission" date="2015-09" db="EMBL/GenBank/DDBJ databases">
        <title>Atta colombica WGS genome.</title>
        <authorList>
            <person name="Nygaard S."/>
            <person name="Hu H."/>
            <person name="Boomsma J."/>
            <person name="Zhang G."/>
        </authorList>
    </citation>
    <scope>NUCLEOTIDE SEQUENCE [LARGE SCALE GENOMIC DNA]</scope>
    <source>
        <strain evidence="20">Treedump-2</strain>
        <tissue evidence="20">Whole body</tissue>
    </source>
</reference>
<feature type="compositionally biased region" description="Low complexity" evidence="16">
    <location>
        <begin position="790"/>
        <end position="804"/>
    </location>
</feature>
<feature type="domain" description="Fibronectin type-III" evidence="19">
    <location>
        <begin position="468"/>
        <end position="569"/>
    </location>
</feature>
<evidence type="ECO:0000313" key="21">
    <source>
        <dbReference type="Proteomes" id="UP000078540"/>
    </source>
</evidence>
<evidence type="ECO:0000256" key="1">
    <source>
        <dbReference type="ARBA" id="ARBA00004479"/>
    </source>
</evidence>
<feature type="transmembrane region" description="Helical" evidence="17">
    <location>
        <begin position="21"/>
        <end position="38"/>
    </location>
</feature>
<dbReference type="PROSITE" id="PS50853">
    <property type="entry name" value="FN3"/>
    <property type="match status" value="2"/>
</dbReference>
<dbReference type="STRING" id="520822.A0A195BCB5"/>
<evidence type="ECO:0000256" key="9">
    <source>
        <dbReference type="ARBA" id="ARBA00023157"/>
    </source>
</evidence>
<keyword evidence="11" id="KW-0393">Immunoglobulin domain</keyword>
<dbReference type="PANTHER" id="PTHR44170">
    <property type="entry name" value="PROTEIN SIDEKICK"/>
    <property type="match status" value="1"/>
</dbReference>
<dbReference type="GO" id="GO:0008201">
    <property type="term" value="F:heparin binding"/>
    <property type="evidence" value="ECO:0007669"/>
    <property type="project" value="UniProtKB-KW"/>
</dbReference>
<evidence type="ECO:0000256" key="11">
    <source>
        <dbReference type="ARBA" id="ARBA00023319"/>
    </source>
</evidence>
<feature type="compositionally biased region" description="Basic residues" evidence="16">
    <location>
        <begin position="438"/>
        <end position="456"/>
    </location>
</feature>
<organism evidence="20 21">
    <name type="scientific">Atta colombica</name>
    <dbReference type="NCBI Taxonomy" id="520822"/>
    <lineage>
        <taxon>Eukaryota</taxon>
        <taxon>Metazoa</taxon>
        <taxon>Ecdysozoa</taxon>
        <taxon>Arthropoda</taxon>
        <taxon>Hexapoda</taxon>
        <taxon>Insecta</taxon>
        <taxon>Pterygota</taxon>
        <taxon>Neoptera</taxon>
        <taxon>Endopterygota</taxon>
        <taxon>Hymenoptera</taxon>
        <taxon>Apocrita</taxon>
        <taxon>Aculeata</taxon>
        <taxon>Formicoidea</taxon>
        <taxon>Formicidae</taxon>
        <taxon>Myrmicinae</taxon>
        <taxon>Atta</taxon>
    </lineage>
</organism>
<evidence type="ECO:0000256" key="7">
    <source>
        <dbReference type="ARBA" id="ARBA00022989"/>
    </source>
</evidence>
<keyword evidence="2" id="KW-0358">Heparin-binding</keyword>
<comment type="subunit">
    <text evidence="14">Homodimer. Heterotetramer; 2 iHog chains bind 2 hh chains when facilitated by heparin, heparin is required to promote high-affinity interactions between hh and iHog.</text>
</comment>
<keyword evidence="9" id="KW-1015">Disulfide bond</keyword>
<dbReference type="GO" id="GO:0005886">
    <property type="term" value="C:plasma membrane"/>
    <property type="evidence" value="ECO:0007669"/>
    <property type="project" value="TreeGrafter"/>
</dbReference>
<keyword evidence="5" id="KW-0677">Repeat</keyword>
<dbReference type="InterPro" id="IPR036116">
    <property type="entry name" value="FN3_sf"/>
</dbReference>
<keyword evidence="4" id="KW-0732">Signal</keyword>